<reference evidence="3" key="1">
    <citation type="submission" date="2016-11" db="UniProtKB">
        <authorList>
            <consortium name="WormBaseParasite"/>
        </authorList>
    </citation>
    <scope>IDENTIFICATION</scope>
</reference>
<proteinExistence type="predicted"/>
<dbReference type="AlphaFoldDB" id="A0A1I7Y300"/>
<dbReference type="WBParaSite" id="L893_g12076.t1">
    <property type="protein sequence ID" value="L893_g12076.t1"/>
    <property type="gene ID" value="L893_g12076"/>
</dbReference>
<feature type="region of interest" description="Disordered" evidence="1">
    <location>
        <begin position="110"/>
        <end position="132"/>
    </location>
</feature>
<evidence type="ECO:0000313" key="3">
    <source>
        <dbReference type="WBParaSite" id="L893_g12076.t1"/>
    </source>
</evidence>
<dbReference type="Proteomes" id="UP000095287">
    <property type="component" value="Unplaced"/>
</dbReference>
<name>A0A1I7Y300_9BILA</name>
<sequence>MDRRREDIYNKWLAEIGKALVVGHKEKAQNMSDIIDNVVDFTLSCLQAVQPKEEPEEYDEIENITPKENVCDDVANKENSAIMAMDMGVEENGQMPDSRQSAVTCLEEGATTSALPSPTPLKSDDAVPSTSTTLGRLETTPILSILKRRLSKSPSGSLNYYGQVAANVFFGDGTHYVMRDGSLKNLSVINVPLNLAVNDVKLYARKHGNTATMVQKAAVFYGDRLMAAGATAEAVHDQLLQFLRVLRDMMPNAQIYVLTVPLAPRIKQEAKKFNDMLENSIGPSNFRNSYFFELAGVVEQDGKKPEWTDENSIMSRDMAYSVFHEVLQLFGIGKALRESEKRKLSDASIGSSTPRKIVRNSVNTWRDKFLR</sequence>
<evidence type="ECO:0000313" key="2">
    <source>
        <dbReference type="Proteomes" id="UP000095287"/>
    </source>
</evidence>
<keyword evidence="2" id="KW-1185">Reference proteome</keyword>
<evidence type="ECO:0000256" key="1">
    <source>
        <dbReference type="SAM" id="MobiDB-lite"/>
    </source>
</evidence>
<organism evidence="2 3">
    <name type="scientific">Steinernema glaseri</name>
    <dbReference type="NCBI Taxonomy" id="37863"/>
    <lineage>
        <taxon>Eukaryota</taxon>
        <taxon>Metazoa</taxon>
        <taxon>Ecdysozoa</taxon>
        <taxon>Nematoda</taxon>
        <taxon>Chromadorea</taxon>
        <taxon>Rhabditida</taxon>
        <taxon>Tylenchina</taxon>
        <taxon>Panagrolaimomorpha</taxon>
        <taxon>Strongyloidoidea</taxon>
        <taxon>Steinernematidae</taxon>
        <taxon>Steinernema</taxon>
    </lineage>
</organism>
<accession>A0A1I7Y300</accession>
<protein>
    <submittedName>
        <fullName evidence="3">SGNH_hydro domain-containing protein</fullName>
    </submittedName>
</protein>